<dbReference type="InterPro" id="IPR003409">
    <property type="entry name" value="MORN"/>
</dbReference>
<dbReference type="Gene3D" id="2.20.110.10">
    <property type="entry name" value="Histone H3 K4-specific methyltransferase SET7/9 N-terminal domain"/>
    <property type="match status" value="2"/>
</dbReference>
<dbReference type="PANTHER" id="PTHR23084:SF263">
    <property type="entry name" value="MORN REPEAT-CONTAINING PROTEIN 1"/>
    <property type="match status" value="1"/>
</dbReference>
<evidence type="ECO:0000313" key="4">
    <source>
        <dbReference type="Proteomes" id="UP000481153"/>
    </source>
</evidence>
<dbReference type="Pfam" id="PF02493">
    <property type="entry name" value="MORN"/>
    <property type="match status" value="3"/>
</dbReference>
<dbReference type="SMART" id="SM00698">
    <property type="entry name" value="MORN"/>
    <property type="match status" value="4"/>
</dbReference>
<protein>
    <recommendedName>
        <fullName evidence="5">MORN repeat-containing protein 5</fullName>
    </recommendedName>
</protein>
<reference evidence="3 4" key="1">
    <citation type="submission" date="2019-07" db="EMBL/GenBank/DDBJ databases">
        <title>Genomics analysis of Aphanomyces spp. identifies a new class of oomycete effector associated with host adaptation.</title>
        <authorList>
            <person name="Gaulin E."/>
        </authorList>
    </citation>
    <scope>NUCLEOTIDE SEQUENCE [LARGE SCALE GENOMIC DNA]</scope>
    <source>
        <strain evidence="3 4">ATCC 201684</strain>
    </source>
</reference>
<evidence type="ECO:0008006" key="5">
    <source>
        <dbReference type="Google" id="ProtNLM"/>
    </source>
</evidence>
<dbReference type="AlphaFoldDB" id="A0A6G0WVH2"/>
<name>A0A6G0WVH2_9STRA</name>
<gene>
    <name evidence="3" type="ORF">Ae201684_011141</name>
</gene>
<dbReference type="VEuPathDB" id="FungiDB:AeMF1_007387"/>
<dbReference type="PANTHER" id="PTHR23084">
    <property type="entry name" value="PHOSPHATIDYLINOSITOL-4-PHOSPHATE 5-KINASE RELATED"/>
    <property type="match status" value="1"/>
</dbReference>
<comment type="caution">
    <text evidence="3">The sequence shown here is derived from an EMBL/GenBank/DDBJ whole genome shotgun (WGS) entry which is preliminary data.</text>
</comment>
<accession>A0A6G0WVH2</accession>
<organism evidence="3 4">
    <name type="scientific">Aphanomyces euteiches</name>
    <dbReference type="NCBI Taxonomy" id="100861"/>
    <lineage>
        <taxon>Eukaryota</taxon>
        <taxon>Sar</taxon>
        <taxon>Stramenopiles</taxon>
        <taxon>Oomycota</taxon>
        <taxon>Saprolegniomycetes</taxon>
        <taxon>Saprolegniales</taxon>
        <taxon>Verrucalvaceae</taxon>
        <taxon>Aphanomyces</taxon>
    </lineage>
</organism>
<evidence type="ECO:0000256" key="1">
    <source>
        <dbReference type="ARBA" id="ARBA00022737"/>
    </source>
</evidence>
<dbReference type="EMBL" id="VJMJ01000141">
    <property type="protein sequence ID" value="KAF0731515.1"/>
    <property type="molecule type" value="Genomic_DNA"/>
</dbReference>
<feature type="region of interest" description="Disordered" evidence="2">
    <location>
        <begin position="259"/>
        <end position="289"/>
    </location>
</feature>
<dbReference type="SUPFAM" id="SSF82185">
    <property type="entry name" value="Histone H3 K4-specific methyltransferase SET7/9 N-terminal domain"/>
    <property type="match status" value="1"/>
</dbReference>
<keyword evidence="4" id="KW-1185">Reference proteome</keyword>
<evidence type="ECO:0000256" key="2">
    <source>
        <dbReference type="SAM" id="MobiDB-lite"/>
    </source>
</evidence>
<evidence type="ECO:0000313" key="3">
    <source>
        <dbReference type="EMBL" id="KAF0731515.1"/>
    </source>
</evidence>
<dbReference type="Proteomes" id="UP000481153">
    <property type="component" value="Unassembled WGS sequence"/>
</dbReference>
<dbReference type="FunFam" id="2.20.110.10:FF:000002">
    <property type="entry name" value="Phosphatidylinositol 4-phosphate 5-kinase 8"/>
    <property type="match status" value="1"/>
</dbReference>
<keyword evidence="1" id="KW-0677">Repeat</keyword>
<sequence length="289" mass="32241">MSDRSEYHGQLNKDRVPHGVGSMYFVAGGFYSGEYVNGKRHGLGVYSFPDGSRYEGEFKMDLRDGHGVYMVPVGEKYRGQWKLNAHHGLGEFTSWNGEIVRGEFKLNDLIDAECNLDGCFEEIRCASIAQQKAILAEREARTQELFANAQDSLSINGVFIKDEAAFEAYEQATSARQRELAAMWQKDFDAMETSTQEGKTEEATLGEDQKQILALIEVRRAELARYSQYCDIAIEKEKTLAEARRILASIEKQIELEKSVDASGKPAISPANAEVPNHSLVEPSPSTAI</sequence>
<proteinExistence type="predicted"/>